<reference evidence="8 9" key="1">
    <citation type="submission" date="2018-06" db="EMBL/GenBank/DDBJ databases">
        <authorList>
            <consortium name="Pathogen Informatics"/>
            <person name="Doyle S."/>
        </authorList>
    </citation>
    <scope>NUCLEOTIDE SEQUENCE [LARGE SCALE GENOMIC DNA]</scope>
    <source>
        <strain evidence="8 9">NCTC10851</strain>
    </source>
</reference>
<feature type="domain" description="Core-binding (CB)" evidence="7">
    <location>
        <begin position="54"/>
        <end position="133"/>
    </location>
</feature>
<evidence type="ECO:0000256" key="3">
    <source>
        <dbReference type="ARBA" id="ARBA00023125"/>
    </source>
</evidence>
<dbReference type="InterPro" id="IPR057084">
    <property type="entry name" value="Int_N"/>
</dbReference>
<dbReference type="Gene3D" id="1.10.443.10">
    <property type="entry name" value="Intergrase catalytic core"/>
    <property type="match status" value="1"/>
</dbReference>
<sequence>MATIVKKNNNWRVQIRRKGINKSATFRTKSEAQAWANKIESEIMMGKYSDIPDIYFADLIDKYIKEVTVHKRSQREERLRLIRLANMEIGNIKIKDLTENDFKNWRDERLKKVKPASVLREWNTLSHLLNTAVTEWKYLKENPLKNISKPKQPQERSRRYSDQEIERLTYVSGFDFNQAPITVKSRVGAAMLFAIETAMRTGEICKATWNDLNLKTRLLYIPQTKNGPPRTVPLSAMAIKIINNLALVRTESDDTIFQLKSSSLDANFRLIKESAGLDDADLHFHDTRRETLSRLANISLTLSSLSALRTAFKMSSFATPRSMLLKIVTVT</sequence>
<proteinExistence type="inferred from homology"/>
<dbReference type="RefSeq" id="WP_236757350.1">
    <property type="nucleotide sequence ID" value="NZ_NLFK01000003.1"/>
</dbReference>
<evidence type="ECO:0000256" key="2">
    <source>
        <dbReference type="ARBA" id="ARBA00022908"/>
    </source>
</evidence>
<protein>
    <submittedName>
        <fullName evidence="8">Site-specific tyrosine recombinase XerC</fullName>
    </submittedName>
</protein>
<evidence type="ECO:0000259" key="7">
    <source>
        <dbReference type="PROSITE" id="PS51900"/>
    </source>
</evidence>
<keyword evidence="3 5" id="KW-0238">DNA-binding</keyword>
<dbReference type="Proteomes" id="UP000254507">
    <property type="component" value="Unassembled WGS sequence"/>
</dbReference>
<evidence type="ECO:0000259" key="6">
    <source>
        <dbReference type="PROSITE" id="PS51898"/>
    </source>
</evidence>
<feature type="domain" description="Tyr recombinase" evidence="6">
    <location>
        <begin position="155"/>
        <end position="331"/>
    </location>
</feature>
<dbReference type="CDD" id="cd00796">
    <property type="entry name" value="INT_Rci_Hp1_C"/>
    <property type="match status" value="1"/>
</dbReference>
<dbReference type="EMBL" id="UFSB01000001">
    <property type="protein sequence ID" value="SUU35712.1"/>
    <property type="molecule type" value="Genomic_DNA"/>
</dbReference>
<name>A0A380VBY0_9PAST</name>
<dbReference type="Pfam" id="PF00589">
    <property type="entry name" value="Phage_integrase"/>
    <property type="match status" value="1"/>
</dbReference>
<comment type="similarity">
    <text evidence="1">Belongs to the 'phage' integrase family.</text>
</comment>
<dbReference type="GO" id="GO:0003677">
    <property type="term" value="F:DNA binding"/>
    <property type="evidence" value="ECO:0007669"/>
    <property type="project" value="UniProtKB-UniRule"/>
</dbReference>
<dbReference type="InterPro" id="IPR011010">
    <property type="entry name" value="DNA_brk_join_enz"/>
</dbReference>
<keyword evidence="4" id="KW-0233">DNA recombination</keyword>
<dbReference type="InterPro" id="IPR013762">
    <property type="entry name" value="Integrase-like_cat_sf"/>
</dbReference>
<dbReference type="PANTHER" id="PTHR30629:SF2">
    <property type="entry name" value="PROPHAGE INTEGRASE INTS-RELATED"/>
    <property type="match status" value="1"/>
</dbReference>
<evidence type="ECO:0000256" key="4">
    <source>
        <dbReference type="ARBA" id="ARBA00023172"/>
    </source>
</evidence>
<dbReference type="Gene3D" id="1.10.150.130">
    <property type="match status" value="1"/>
</dbReference>
<dbReference type="PANTHER" id="PTHR30629">
    <property type="entry name" value="PROPHAGE INTEGRASE"/>
    <property type="match status" value="1"/>
</dbReference>
<accession>A0A380VBY0</accession>
<evidence type="ECO:0000313" key="8">
    <source>
        <dbReference type="EMBL" id="SUU35712.1"/>
    </source>
</evidence>
<dbReference type="InterPro" id="IPR050808">
    <property type="entry name" value="Phage_Integrase"/>
</dbReference>
<dbReference type="InterPro" id="IPR002104">
    <property type="entry name" value="Integrase_catalytic"/>
</dbReference>
<evidence type="ECO:0000256" key="1">
    <source>
        <dbReference type="ARBA" id="ARBA00008857"/>
    </source>
</evidence>
<evidence type="ECO:0000256" key="5">
    <source>
        <dbReference type="PROSITE-ProRule" id="PRU01248"/>
    </source>
</evidence>
<dbReference type="PROSITE" id="PS51898">
    <property type="entry name" value="TYR_RECOMBINASE"/>
    <property type="match status" value="1"/>
</dbReference>
<dbReference type="AlphaFoldDB" id="A0A380VBY0"/>
<dbReference type="GO" id="GO:0015074">
    <property type="term" value="P:DNA integration"/>
    <property type="evidence" value="ECO:0007669"/>
    <property type="project" value="UniProtKB-KW"/>
</dbReference>
<dbReference type="Pfam" id="PF24624">
    <property type="entry name" value="Int_N"/>
    <property type="match status" value="1"/>
</dbReference>
<dbReference type="InterPro" id="IPR044068">
    <property type="entry name" value="CB"/>
</dbReference>
<evidence type="ECO:0000313" key="9">
    <source>
        <dbReference type="Proteomes" id="UP000254507"/>
    </source>
</evidence>
<dbReference type="PROSITE" id="PS51900">
    <property type="entry name" value="CB"/>
    <property type="match status" value="1"/>
</dbReference>
<dbReference type="SUPFAM" id="SSF56349">
    <property type="entry name" value="DNA breaking-rejoining enzymes"/>
    <property type="match status" value="1"/>
</dbReference>
<gene>
    <name evidence="8" type="ORF">NCTC10851_00961</name>
</gene>
<dbReference type="GO" id="GO:0006310">
    <property type="term" value="P:DNA recombination"/>
    <property type="evidence" value="ECO:0007669"/>
    <property type="project" value="UniProtKB-KW"/>
</dbReference>
<keyword evidence="2" id="KW-0229">DNA integration</keyword>
<dbReference type="InterPro" id="IPR010998">
    <property type="entry name" value="Integrase_recombinase_N"/>
</dbReference>
<organism evidence="8 9">
    <name type="scientific">Actinobacillus seminis</name>
    <dbReference type="NCBI Taxonomy" id="722"/>
    <lineage>
        <taxon>Bacteria</taxon>
        <taxon>Pseudomonadati</taxon>
        <taxon>Pseudomonadota</taxon>
        <taxon>Gammaproteobacteria</taxon>
        <taxon>Pasteurellales</taxon>
        <taxon>Pasteurellaceae</taxon>
        <taxon>Actinobacillus</taxon>
    </lineage>
</organism>